<evidence type="ECO:0000313" key="3">
    <source>
        <dbReference type="Proteomes" id="UP000219514"/>
    </source>
</evidence>
<dbReference type="EMBL" id="OBDO01000003">
    <property type="protein sequence ID" value="SNX96000.1"/>
    <property type="molecule type" value="Genomic_DNA"/>
</dbReference>
<organism evidence="2 3">
    <name type="scientific">Geodermatophilus sabuli</name>
    <dbReference type="NCBI Taxonomy" id="1564158"/>
    <lineage>
        <taxon>Bacteria</taxon>
        <taxon>Bacillati</taxon>
        <taxon>Actinomycetota</taxon>
        <taxon>Actinomycetes</taxon>
        <taxon>Geodermatophilales</taxon>
        <taxon>Geodermatophilaceae</taxon>
        <taxon>Geodermatophilus</taxon>
    </lineage>
</organism>
<dbReference type="PANTHER" id="PTHR46696">
    <property type="entry name" value="P450, PUTATIVE (EUROFUNG)-RELATED"/>
    <property type="match status" value="1"/>
</dbReference>
<gene>
    <name evidence="2" type="ORF">SAMN06893097_103169</name>
</gene>
<evidence type="ECO:0000256" key="1">
    <source>
        <dbReference type="ARBA" id="ARBA00010617"/>
    </source>
</evidence>
<dbReference type="InterPro" id="IPR036396">
    <property type="entry name" value="Cyt_P450_sf"/>
</dbReference>
<accession>A0A285EAJ4</accession>
<dbReference type="GO" id="GO:0004497">
    <property type="term" value="F:monooxygenase activity"/>
    <property type="evidence" value="ECO:0007669"/>
    <property type="project" value="InterPro"/>
</dbReference>
<dbReference type="SUPFAM" id="SSF48264">
    <property type="entry name" value="Cytochrome P450"/>
    <property type="match status" value="1"/>
</dbReference>
<evidence type="ECO:0008006" key="4">
    <source>
        <dbReference type="Google" id="ProtNLM"/>
    </source>
</evidence>
<dbReference type="GO" id="GO:0016705">
    <property type="term" value="F:oxidoreductase activity, acting on paired donors, with incorporation or reduction of molecular oxygen"/>
    <property type="evidence" value="ECO:0007669"/>
    <property type="project" value="InterPro"/>
</dbReference>
<reference evidence="2 3" key="1">
    <citation type="submission" date="2017-09" db="EMBL/GenBank/DDBJ databases">
        <authorList>
            <person name="Ehlers B."/>
            <person name="Leendertz F.H."/>
        </authorList>
    </citation>
    <scope>NUCLEOTIDE SEQUENCE [LARGE SCALE GENOMIC DNA]</scope>
    <source>
        <strain evidence="2 3">DSM 46844</strain>
    </source>
</reference>
<comment type="similarity">
    <text evidence="1">Belongs to the cytochrome P450 family.</text>
</comment>
<protein>
    <recommendedName>
        <fullName evidence="4">Cytochrome P450</fullName>
    </recommendedName>
</protein>
<sequence>MGIHQCVGQPVARLEAELVLTALARRVRRMELAGPPVPRLNNTLKGWASVPVRVEPA</sequence>
<dbReference type="PANTHER" id="PTHR46696:SF1">
    <property type="entry name" value="CYTOCHROME P450 YJIB-RELATED"/>
    <property type="match status" value="1"/>
</dbReference>
<dbReference type="GO" id="GO:0005506">
    <property type="term" value="F:iron ion binding"/>
    <property type="evidence" value="ECO:0007669"/>
    <property type="project" value="InterPro"/>
</dbReference>
<proteinExistence type="inferred from homology"/>
<dbReference type="Proteomes" id="UP000219514">
    <property type="component" value="Unassembled WGS sequence"/>
</dbReference>
<evidence type="ECO:0000313" key="2">
    <source>
        <dbReference type="EMBL" id="SNX96000.1"/>
    </source>
</evidence>
<dbReference type="AlphaFoldDB" id="A0A285EAJ4"/>
<dbReference type="Gene3D" id="1.10.630.10">
    <property type="entry name" value="Cytochrome P450"/>
    <property type="match status" value="1"/>
</dbReference>
<keyword evidence="3" id="KW-1185">Reference proteome</keyword>
<dbReference type="GO" id="GO:0020037">
    <property type="term" value="F:heme binding"/>
    <property type="evidence" value="ECO:0007669"/>
    <property type="project" value="InterPro"/>
</dbReference>
<name>A0A285EAJ4_9ACTN</name>